<name>A0ABW3WCD7_9RHOO</name>
<reference evidence="2" key="1">
    <citation type="journal article" date="2019" name="Int. J. Syst. Evol. Microbiol.">
        <title>The Global Catalogue of Microorganisms (GCM) 10K type strain sequencing project: providing services to taxonomists for standard genome sequencing and annotation.</title>
        <authorList>
            <consortium name="The Broad Institute Genomics Platform"/>
            <consortium name="The Broad Institute Genome Sequencing Center for Infectious Disease"/>
            <person name="Wu L."/>
            <person name="Ma J."/>
        </authorList>
    </citation>
    <scope>NUCLEOTIDE SEQUENCE [LARGE SCALE GENOMIC DNA]</scope>
    <source>
        <strain evidence="2">CCUG 48884</strain>
    </source>
</reference>
<sequence length="410" mass="45457">MYAFLLIAGFSLLAAWVLFFFANRDLLLRLWREPTLLRPVLIVESDDWGPGPEADAQALQRIAAILARVRDREHRPAVMTLGVVLGKPDGAAILADNCGHYHRRGLGEARYAPIVGAMRQGCEMGVFALQRHGLEHCWPESLLVRARQDGVLRAWLADPEARSEALPSALQSRWVDAGTLPSRPLPEAEVRRAVMDEAEVFLTLFGICPPVAVPNTFVWDDAVERAWAQSGVRCVVTCGRQYQARGADGALAASARRIVNGESGQSGVRYLVRDAYFEPIRGHRAEQVWEAVARRTALGRPTLLETHRESFIDADHGDTALAELERALAGVVERHPDVCFISTERLADAYADRQHALWQRSMRARSVTFLRRLLAEAGLSRPLKLCGLYFVLPMVVRLLATVTPSAAGRH</sequence>
<organism evidence="1 2">
    <name type="scientific">Thauera mechernichensis</name>
    <dbReference type="NCBI Taxonomy" id="82788"/>
    <lineage>
        <taxon>Bacteria</taxon>
        <taxon>Pseudomonadati</taxon>
        <taxon>Pseudomonadota</taxon>
        <taxon>Betaproteobacteria</taxon>
        <taxon>Rhodocyclales</taxon>
        <taxon>Zoogloeaceae</taxon>
        <taxon>Thauera</taxon>
    </lineage>
</organism>
<gene>
    <name evidence="1" type="ORF">ACFQ4M_04990</name>
</gene>
<dbReference type="EMBL" id="JBHTMC010000009">
    <property type="protein sequence ID" value="MFD1262930.1"/>
    <property type="molecule type" value="Genomic_DNA"/>
</dbReference>
<evidence type="ECO:0000313" key="2">
    <source>
        <dbReference type="Proteomes" id="UP001597158"/>
    </source>
</evidence>
<accession>A0ABW3WCD7</accession>
<evidence type="ECO:0000313" key="1">
    <source>
        <dbReference type="EMBL" id="MFD1262930.1"/>
    </source>
</evidence>
<comment type="caution">
    <text evidence="1">The sequence shown here is derived from an EMBL/GenBank/DDBJ whole genome shotgun (WGS) entry which is preliminary data.</text>
</comment>
<keyword evidence="2" id="KW-1185">Reference proteome</keyword>
<proteinExistence type="predicted"/>
<dbReference type="Proteomes" id="UP001597158">
    <property type="component" value="Unassembled WGS sequence"/>
</dbReference>
<dbReference type="RefSeq" id="WP_277834101.1">
    <property type="nucleotide sequence ID" value="NZ_JARQZE010000011.1"/>
</dbReference>
<evidence type="ECO:0008006" key="3">
    <source>
        <dbReference type="Google" id="ProtNLM"/>
    </source>
</evidence>
<protein>
    <recommendedName>
        <fullName evidence="3">Glycosyl hydrolase</fullName>
    </recommendedName>
</protein>